<organism evidence="1 2">
    <name type="scientific">Sporosarcina highlanderae</name>
    <dbReference type="NCBI Taxonomy" id="3035916"/>
    <lineage>
        <taxon>Bacteria</taxon>
        <taxon>Bacillati</taxon>
        <taxon>Bacillota</taxon>
        <taxon>Bacilli</taxon>
        <taxon>Bacillales</taxon>
        <taxon>Caryophanaceae</taxon>
        <taxon>Sporosarcina</taxon>
    </lineage>
</organism>
<sequence length="392" mass="43072">MKGRLIVPMLGILLLGACGTSEMGASSKNGSVEDSAWRTLKKVSGREIIAELKQSVQESPDREKAAVAQTESYEYKEGLFGKPTPELAEDMAVQAIEGPTAIEAVEKVYGGYEGFENAGILFFENQMSGATQPGIWIGVKNPDERVQKLLDELQPKVDAGEILAEPIYIFRSPHTQKELYTLQDKVAQALKGMKIDRGSYGLSVNTITGIVEINHDFLKPEQQKELKGMFPDKKFHFEQDGRMVAEPGESSIIIPEKQFTDTPVTDGGFILSAGEGKIFVAGGTEGAVFYKFPEADKLKVGQRVKVEASGGIKTSYPGQGSAKFVEIMPDYKPSGARLSESQAVGKVLEMADGESAFGFYVIQKISFNENEHMWIFNVMQDDEELMLEIEDK</sequence>
<accession>A0ABT8JLW5</accession>
<evidence type="ECO:0000313" key="2">
    <source>
        <dbReference type="Proteomes" id="UP001175097"/>
    </source>
</evidence>
<dbReference type="EMBL" id="JAROCC010000001">
    <property type="protein sequence ID" value="MDN4606141.1"/>
    <property type="molecule type" value="Genomic_DNA"/>
</dbReference>
<comment type="caution">
    <text evidence="1">The sequence shown here is derived from an EMBL/GenBank/DDBJ whole genome shotgun (WGS) entry which is preliminary data.</text>
</comment>
<keyword evidence="2" id="KW-1185">Reference proteome</keyword>
<dbReference type="Proteomes" id="UP001175097">
    <property type="component" value="Unassembled WGS sequence"/>
</dbReference>
<reference evidence="1" key="1">
    <citation type="submission" date="2023-03" db="EMBL/GenBank/DDBJ databases">
        <title>MT1 and MT2 Draft Genomes of Novel Species.</title>
        <authorList>
            <person name="Venkateswaran K."/>
        </authorList>
    </citation>
    <scope>NUCLEOTIDE SEQUENCE</scope>
    <source>
        <strain evidence="1">F6_3S_P_2</strain>
    </source>
</reference>
<dbReference type="RefSeq" id="WP_301241682.1">
    <property type="nucleotide sequence ID" value="NZ_JAROCC010000001.1"/>
</dbReference>
<evidence type="ECO:0000313" key="1">
    <source>
        <dbReference type="EMBL" id="MDN4606141.1"/>
    </source>
</evidence>
<proteinExistence type="predicted"/>
<dbReference type="InterPro" id="IPR021598">
    <property type="entry name" value="DUF3221"/>
</dbReference>
<dbReference type="Pfam" id="PF11518">
    <property type="entry name" value="DUF3221"/>
    <property type="match status" value="1"/>
</dbReference>
<dbReference type="PROSITE" id="PS51257">
    <property type="entry name" value="PROKAR_LIPOPROTEIN"/>
    <property type="match status" value="1"/>
</dbReference>
<name>A0ABT8JLW5_9BACL</name>
<protein>
    <submittedName>
        <fullName evidence="1">DUF3221 domain-containing protein</fullName>
    </submittedName>
</protein>
<gene>
    <name evidence="1" type="ORF">P5G49_01440</name>
</gene>